<evidence type="ECO:0000259" key="2">
    <source>
        <dbReference type="PROSITE" id="PS00125"/>
    </source>
</evidence>
<dbReference type="Pfam" id="PF00149">
    <property type="entry name" value="Metallophos"/>
    <property type="match status" value="1"/>
</dbReference>
<dbReference type="PANTHER" id="PTHR11668">
    <property type="entry name" value="SERINE/THREONINE PROTEIN PHOSPHATASE"/>
    <property type="match status" value="1"/>
</dbReference>
<dbReference type="InterPro" id="IPR006186">
    <property type="entry name" value="Ser/Thr-sp_prot-phosphatase"/>
</dbReference>
<dbReference type="GO" id="GO:0004722">
    <property type="term" value="F:protein serine/threonine phosphatase activity"/>
    <property type="evidence" value="ECO:0007669"/>
    <property type="project" value="UniProtKB-EC"/>
</dbReference>
<sequence>MVGETGWSGKRDGREKGMVGEIAHNQYLLAEHLRAYSVSIFAEQRAEHGQFGDVLEILDSMKWPSEQKYLFLGDYVDRGEQSLELICLIFYLKIKYPRNFFILRGNHEAAEINATHGFKDDCLLRYDLTVWNLFQEGFKALPLAALVGSKIFCLHGGLSPYLTTLDDIRRLPRPLEVPESGLVCDLI</sequence>
<dbReference type="InterPro" id="IPR004843">
    <property type="entry name" value="Calcineurin-like_PHP"/>
</dbReference>
<evidence type="ECO:0000256" key="1">
    <source>
        <dbReference type="RuleBase" id="RU004273"/>
    </source>
</evidence>
<reference evidence="4" key="1">
    <citation type="submission" date="2022-11" db="UniProtKB">
        <authorList>
            <consortium name="WormBaseParasite"/>
        </authorList>
    </citation>
    <scope>IDENTIFICATION</scope>
</reference>
<dbReference type="EC" id="3.1.3.16" evidence="1"/>
<dbReference type="Gene3D" id="3.60.21.10">
    <property type="match status" value="1"/>
</dbReference>
<dbReference type="PROSITE" id="PS00125">
    <property type="entry name" value="SER_THR_PHOSPHATASE"/>
    <property type="match status" value="1"/>
</dbReference>
<dbReference type="SMART" id="SM00156">
    <property type="entry name" value="PP2Ac"/>
    <property type="match status" value="1"/>
</dbReference>
<protein>
    <recommendedName>
        <fullName evidence="1">Serine/threonine-protein phosphatase</fullName>
        <ecNumber evidence="1">3.1.3.16</ecNumber>
    </recommendedName>
</protein>
<dbReference type="PRINTS" id="PR00114">
    <property type="entry name" value="STPHPHTASE"/>
</dbReference>
<dbReference type="InterPro" id="IPR029052">
    <property type="entry name" value="Metallo-depent_PP-like"/>
</dbReference>
<dbReference type="OMA" id="VNISCGF"/>
<accession>A0A915HTM0</accession>
<organism evidence="3 4">
    <name type="scientific">Romanomermis culicivorax</name>
    <name type="common">Nematode worm</name>
    <dbReference type="NCBI Taxonomy" id="13658"/>
    <lineage>
        <taxon>Eukaryota</taxon>
        <taxon>Metazoa</taxon>
        <taxon>Ecdysozoa</taxon>
        <taxon>Nematoda</taxon>
        <taxon>Enoplea</taxon>
        <taxon>Dorylaimia</taxon>
        <taxon>Mermithida</taxon>
        <taxon>Mermithoidea</taxon>
        <taxon>Mermithidae</taxon>
        <taxon>Romanomermis</taxon>
    </lineage>
</organism>
<evidence type="ECO:0000313" key="4">
    <source>
        <dbReference type="WBParaSite" id="nRc.2.0.1.t05109-RA"/>
    </source>
</evidence>
<feature type="domain" description="Serine/threonine specific protein phosphatases" evidence="2">
    <location>
        <begin position="103"/>
        <end position="108"/>
    </location>
</feature>
<dbReference type="PANTHER" id="PTHR11668:SF496">
    <property type="entry name" value="SERINE_THREONINE-PROTEIN PHOSPHATASE"/>
    <property type="match status" value="1"/>
</dbReference>
<dbReference type="GO" id="GO:0005737">
    <property type="term" value="C:cytoplasm"/>
    <property type="evidence" value="ECO:0007669"/>
    <property type="project" value="TreeGrafter"/>
</dbReference>
<dbReference type="WBParaSite" id="nRc.2.0.1.t05109-RA">
    <property type="protein sequence ID" value="nRc.2.0.1.t05109-RA"/>
    <property type="gene ID" value="nRc.2.0.1.g05109"/>
</dbReference>
<evidence type="ECO:0000313" key="3">
    <source>
        <dbReference type="Proteomes" id="UP000887565"/>
    </source>
</evidence>
<dbReference type="GO" id="GO:0005634">
    <property type="term" value="C:nucleus"/>
    <property type="evidence" value="ECO:0007669"/>
    <property type="project" value="TreeGrafter"/>
</dbReference>
<comment type="catalytic activity">
    <reaction evidence="1">
        <text>O-phospho-L-threonyl-[protein] + H2O = L-threonyl-[protein] + phosphate</text>
        <dbReference type="Rhea" id="RHEA:47004"/>
        <dbReference type="Rhea" id="RHEA-COMP:11060"/>
        <dbReference type="Rhea" id="RHEA-COMP:11605"/>
        <dbReference type="ChEBI" id="CHEBI:15377"/>
        <dbReference type="ChEBI" id="CHEBI:30013"/>
        <dbReference type="ChEBI" id="CHEBI:43474"/>
        <dbReference type="ChEBI" id="CHEBI:61977"/>
        <dbReference type="EC" id="3.1.3.16"/>
    </reaction>
</comment>
<dbReference type="Proteomes" id="UP000887565">
    <property type="component" value="Unplaced"/>
</dbReference>
<keyword evidence="1" id="KW-0378">Hydrolase</keyword>
<proteinExistence type="inferred from homology"/>
<comment type="similarity">
    <text evidence="1">Belongs to the PPP phosphatase family.</text>
</comment>
<name>A0A915HTM0_ROMCU</name>
<dbReference type="AlphaFoldDB" id="A0A915HTM0"/>
<dbReference type="InterPro" id="IPR050341">
    <property type="entry name" value="PP1_catalytic_subunit"/>
</dbReference>
<keyword evidence="3" id="KW-1185">Reference proteome</keyword>
<dbReference type="SUPFAM" id="SSF56300">
    <property type="entry name" value="Metallo-dependent phosphatases"/>
    <property type="match status" value="1"/>
</dbReference>